<dbReference type="Pfam" id="PF10502">
    <property type="entry name" value="Peptidase_S26"/>
    <property type="match status" value="1"/>
</dbReference>
<dbReference type="GO" id="GO:0006465">
    <property type="term" value="P:signal peptide processing"/>
    <property type="evidence" value="ECO:0007669"/>
    <property type="project" value="InterPro"/>
</dbReference>
<dbReference type="PROSITE" id="PS00760">
    <property type="entry name" value="SPASE_I_2"/>
    <property type="match status" value="1"/>
</dbReference>
<feature type="transmembrane region" description="Helical" evidence="8">
    <location>
        <begin position="61"/>
        <end position="80"/>
    </location>
</feature>
<sequence>MGPKRLRKKQQEEAYKVNRKSPYPPKKRKRRSSEKKNQIQSSKKQKIKKTMGKNKRAKRSNYLETLVFLIFAISCINFLLNYRAHFVDGHSMDPTFQNGDRLLVHKSKKFERYDIVTFEPKDELGESYVKRVIGLPGDRIFVKNDQLYLVEHLDNDVDLSQWIDAGVLPDSTVVVRIAQEPTLNLLRNVEEIPKDHYFVLGDNRSNSKDSRSIGFVSSDQIEGVVNFRFYPFNRFGFVH</sequence>
<dbReference type="EMBL" id="PIEU01000001">
    <property type="protein sequence ID" value="PZL78292.1"/>
    <property type="molecule type" value="Genomic_DNA"/>
</dbReference>
<dbReference type="InterPro" id="IPR000223">
    <property type="entry name" value="Pept_S26A_signal_pept_1"/>
</dbReference>
<feature type="domain" description="Peptidase S26" evidence="11">
    <location>
        <begin position="66"/>
        <end position="230"/>
    </location>
</feature>
<comment type="catalytic activity">
    <reaction evidence="1 8">
        <text>Cleavage of hydrophobic, N-terminal signal or leader sequences from secreted and periplasmic proteins.</text>
        <dbReference type="EC" id="3.4.21.89"/>
    </reaction>
</comment>
<dbReference type="InterPro" id="IPR019757">
    <property type="entry name" value="Pept_S26A_signal_pept_1_Lys-AS"/>
</dbReference>
<dbReference type="InterPro" id="IPR019756">
    <property type="entry name" value="Pept_S26A_signal_pept_1_Ser-AS"/>
</dbReference>
<protein>
    <recommendedName>
        <fullName evidence="4 8">Signal peptidase I</fullName>
        <ecNumber evidence="4 8">3.4.21.89</ecNumber>
    </recommendedName>
</protein>
<keyword evidence="8" id="KW-0812">Transmembrane</keyword>
<feature type="compositionally biased region" description="Basic residues" evidence="10">
    <location>
        <begin position="43"/>
        <end position="55"/>
    </location>
</feature>
<dbReference type="InterPro" id="IPR019533">
    <property type="entry name" value="Peptidase_S26"/>
</dbReference>
<evidence type="ECO:0000256" key="3">
    <source>
        <dbReference type="ARBA" id="ARBA00009370"/>
    </source>
</evidence>
<proteinExistence type="inferred from homology"/>
<dbReference type="PROSITE" id="PS00761">
    <property type="entry name" value="SPASE_I_3"/>
    <property type="match status" value="1"/>
</dbReference>
<evidence type="ECO:0000256" key="9">
    <source>
        <dbReference type="RuleBase" id="RU362042"/>
    </source>
</evidence>
<dbReference type="AlphaFoldDB" id="A0A2W4BWA0"/>
<evidence type="ECO:0000259" key="11">
    <source>
        <dbReference type="Pfam" id="PF10502"/>
    </source>
</evidence>
<feature type="region of interest" description="Disordered" evidence="10">
    <location>
        <begin position="1"/>
        <end position="55"/>
    </location>
</feature>
<dbReference type="Gene3D" id="2.10.109.10">
    <property type="entry name" value="Umud Fragment, subunit A"/>
    <property type="match status" value="1"/>
</dbReference>
<dbReference type="GO" id="GO:0009003">
    <property type="term" value="F:signal peptidase activity"/>
    <property type="evidence" value="ECO:0007669"/>
    <property type="project" value="UniProtKB-EC"/>
</dbReference>
<dbReference type="STRING" id="1077675.BCR22_09990"/>
<dbReference type="InterPro" id="IPR019758">
    <property type="entry name" value="Pept_S26A_signal_pept_1_CS"/>
</dbReference>
<evidence type="ECO:0000256" key="5">
    <source>
        <dbReference type="ARBA" id="ARBA00022670"/>
    </source>
</evidence>
<evidence type="ECO:0000313" key="13">
    <source>
        <dbReference type="Proteomes" id="UP000249828"/>
    </source>
</evidence>
<name>A0A2W4BWA0_9ENTE</name>
<feature type="active site" evidence="7">
    <location>
        <position position="91"/>
    </location>
</feature>
<evidence type="ECO:0000256" key="2">
    <source>
        <dbReference type="ARBA" id="ARBA00004401"/>
    </source>
</evidence>
<dbReference type="GO" id="GO:0005886">
    <property type="term" value="C:plasma membrane"/>
    <property type="evidence" value="ECO:0007669"/>
    <property type="project" value="UniProtKB-SubCell"/>
</dbReference>
<keyword evidence="8" id="KW-0472">Membrane</keyword>
<accession>A0A2W4BWA0</accession>
<dbReference type="CDD" id="cd06530">
    <property type="entry name" value="S26_SPase_I"/>
    <property type="match status" value="1"/>
</dbReference>
<evidence type="ECO:0000256" key="8">
    <source>
        <dbReference type="RuleBase" id="RU003993"/>
    </source>
</evidence>
<gene>
    <name evidence="12" type="primary">lepB</name>
    <name evidence="12" type="ORF">CI088_00560</name>
</gene>
<evidence type="ECO:0000256" key="6">
    <source>
        <dbReference type="ARBA" id="ARBA00022801"/>
    </source>
</evidence>
<dbReference type="GO" id="GO:0004252">
    <property type="term" value="F:serine-type endopeptidase activity"/>
    <property type="evidence" value="ECO:0007669"/>
    <property type="project" value="InterPro"/>
</dbReference>
<keyword evidence="8" id="KW-1133">Transmembrane helix</keyword>
<dbReference type="SUPFAM" id="SSF51306">
    <property type="entry name" value="LexA/Signal peptidase"/>
    <property type="match status" value="1"/>
</dbReference>
<evidence type="ECO:0000313" key="12">
    <source>
        <dbReference type="EMBL" id="PZL78292.1"/>
    </source>
</evidence>
<evidence type="ECO:0000256" key="7">
    <source>
        <dbReference type="PIRSR" id="PIRSR600223-1"/>
    </source>
</evidence>
<comment type="subcellular location">
    <subcellularLocation>
        <location evidence="2">Cell membrane</location>
        <topology evidence="2">Single-pass type II membrane protein</topology>
    </subcellularLocation>
    <subcellularLocation>
        <location evidence="9">Membrane</location>
        <topology evidence="9">Single-pass type II membrane protein</topology>
    </subcellularLocation>
</comment>
<keyword evidence="6 8" id="KW-0378">Hydrolase</keyword>
<dbReference type="NCBIfam" id="TIGR02227">
    <property type="entry name" value="sigpep_I_bact"/>
    <property type="match status" value="1"/>
</dbReference>
<dbReference type="PANTHER" id="PTHR43390:SF1">
    <property type="entry name" value="CHLOROPLAST PROCESSING PEPTIDASE"/>
    <property type="match status" value="1"/>
</dbReference>
<organism evidence="12 13">
    <name type="scientific">Enterococcus plantarum</name>
    <dbReference type="NCBI Taxonomy" id="1077675"/>
    <lineage>
        <taxon>Bacteria</taxon>
        <taxon>Bacillati</taxon>
        <taxon>Bacillota</taxon>
        <taxon>Bacilli</taxon>
        <taxon>Lactobacillales</taxon>
        <taxon>Enterococcaceae</taxon>
        <taxon>Enterococcus</taxon>
    </lineage>
</organism>
<dbReference type="PANTHER" id="PTHR43390">
    <property type="entry name" value="SIGNAL PEPTIDASE I"/>
    <property type="match status" value="1"/>
</dbReference>
<dbReference type="PROSITE" id="PS00501">
    <property type="entry name" value="SPASE_I_1"/>
    <property type="match status" value="1"/>
</dbReference>
<keyword evidence="5 8" id="KW-0645">Protease</keyword>
<dbReference type="PRINTS" id="PR00727">
    <property type="entry name" value="LEADERPTASE"/>
</dbReference>
<evidence type="ECO:0000256" key="10">
    <source>
        <dbReference type="SAM" id="MobiDB-lite"/>
    </source>
</evidence>
<dbReference type="InterPro" id="IPR036286">
    <property type="entry name" value="LexA/Signal_pep-like_sf"/>
</dbReference>
<dbReference type="EC" id="3.4.21.89" evidence="4 8"/>
<comment type="similarity">
    <text evidence="3 9">Belongs to the peptidase S26 family.</text>
</comment>
<reference evidence="12 13" key="1">
    <citation type="submission" date="2017-11" db="EMBL/GenBank/DDBJ databases">
        <title>Draft genome sequence of Enterococcus plantarum TRW2 strain isolated from lettuce.</title>
        <authorList>
            <person name="Kim E.B."/>
            <person name="Marco M.L."/>
            <person name="Williams T.R."/>
            <person name="You I.H."/>
        </authorList>
    </citation>
    <scope>NUCLEOTIDE SEQUENCE [LARGE SCALE GENOMIC DNA]</scope>
    <source>
        <strain evidence="12 13">TRW2</strain>
    </source>
</reference>
<comment type="caution">
    <text evidence="12">The sequence shown here is derived from an EMBL/GenBank/DDBJ whole genome shotgun (WGS) entry which is preliminary data.</text>
</comment>
<evidence type="ECO:0000256" key="4">
    <source>
        <dbReference type="ARBA" id="ARBA00013208"/>
    </source>
</evidence>
<dbReference type="Proteomes" id="UP000249828">
    <property type="component" value="Unassembled WGS sequence"/>
</dbReference>
<keyword evidence="13" id="KW-1185">Reference proteome</keyword>
<feature type="active site" evidence="7">
    <location>
        <position position="130"/>
    </location>
</feature>
<evidence type="ECO:0000256" key="1">
    <source>
        <dbReference type="ARBA" id="ARBA00000677"/>
    </source>
</evidence>